<organism evidence="3 4">
    <name type="scientific">Hyaloperonospora arabidopsidis (strain Emoy2)</name>
    <name type="common">Downy mildew agent</name>
    <name type="synonym">Peronospora arabidopsidis</name>
    <dbReference type="NCBI Taxonomy" id="559515"/>
    <lineage>
        <taxon>Eukaryota</taxon>
        <taxon>Sar</taxon>
        <taxon>Stramenopiles</taxon>
        <taxon>Oomycota</taxon>
        <taxon>Peronosporomycetes</taxon>
        <taxon>Peronosporales</taxon>
        <taxon>Peronosporaceae</taxon>
        <taxon>Hyaloperonospora</taxon>
    </lineage>
</organism>
<dbReference type="EMBL" id="ABWE02003695">
    <property type="status" value="NOT_ANNOTATED_CDS"/>
    <property type="molecule type" value="Genomic_DNA"/>
</dbReference>
<dbReference type="eggNOG" id="KOG0207">
    <property type="taxonomic scope" value="Eukaryota"/>
</dbReference>
<accession>M4C589</accession>
<dbReference type="STRING" id="559515.M4C589"/>
<dbReference type="InterPro" id="IPR036412">
    <property type="entry name" value="HAD-like_sf"/>
</dbReference>
<keyword evidence="1" id="KW-0479">Metal-binding</keyword>
<protein>
    <submittedName>
        <fullName evidence="3">Uncharacterized protein</fullName>
    </submittedName>
</protein>
<name>M4C589_HYAAE</name>
<reference evidence="4" key="1">
    <citation type="journal article" date="2010" name="Science">
        <title>Signatures of adaptation to obligate biotrophy in the Hyaloperonospora arabidopsidis genome.</title>
        <authorList>
            <person name="Baxter L."/>
            <person name="Tripathy S."/>
            <person name="Ishaque N."/>
            <person name="Boot N."/>
            <person name="Cabral A."/>
            <person name="Kemen E."/>
            <person name="Thines M."/>
            <person name="Ah-Fong A."/>
            <person name="Anderson R."/>
            <person name="Badejoko W."/>
            <person name="Bittner-Eddy P."/>
            <person name="Boore J.L."/>
            <person name="Chibucos M.C."/>
            <person name="Coates M."/>
            <person name="Dehal P."/>
            <person name="Delehaunty K."/>
            <person name="Dong S."/>
            <person name="Downton P."/>
            <person name="Dumas B."/>
            <person name="Fabro G."/>
            <person name="Fronick C."/>
            <person name="Fuerstenberg S.I."/>
            <person name="Fulton L."/>
            <person name="Gaulin E."/>
            <person name="Govers F."/>
            <person name="Hughes L."/>
            <person name="Humphray S."/>
            <person name="Jiang R.H."/>
            <person name="Judelson H."/>
            <person name="Kamoun S."/>
            <person name="Kyung K."/>
            <person name="Meijer H."/>
            <person name="Minx P."/>
            <person name="Morris P."/>
            <person name="Nelson J."/>
            <person name="Phuntumart V."/>
            <person name="Qutob D."/>
            <person name="Rehmany A."/>
            <person name="Rougon-Cardoso A."/>
            <person name="Ryden P."/>
            <person name="Torto-Alalibo T."/>
            <person name="Studholme D."/>
            <person name="Wang Y."/>
            <person name="Win J."/>
            <person name="Wood J."/>
            <person name="Clifton S.W."/>
            <person name="Rogers J."/>
            <person name="Van den Ackerveken G."/>
            <person name="Jones J.D."/>
            <person name="McDowell J.M."/>
            <person name="Beynon J."/>
            <person name="Tyler B.M."/>
        </authorList>
    </citation>
    <scope>NUCLEOTIDE SEQUENCE [LARGE SCALE GENOMIC DNA]</scope>
    <source>
        <strain evidence="4">Emoy2</strain>
    </source>
</reference>
<dbReference type="PANTHER" id="PTHR46594:SF4">
    <property type="entry name" value="P-TYPE CATION-TRANSPORTING ATPASE"/>
    <property type="match status" value="1"/>
</dbReference>
<evidence type="ECO:0000313" key="4">
    <source>
        <dbReference type="Proteomes" id="UP000011713"/>
    </source>
</evidence>
<evidence type="ECO:0000256" key="1">
    <source>
        <dbReference type="ARBA" id="ARBA00022723"/>
    </source>
</evidence>
<dbReference type="GO" id="GO:0046872">
    <property type="term" value="F:metal ion binding"/>
    <property type="evidence" value="ECO:0007669"/>
    <property type="project" value="UniProtKB-KW"/>
</dbReference>
<dbReference type="AlphaFoldDB" id="M4C589"/>
<evidence type="ECO:0000256" key="2">
    <source>
        <dbReference type="SAM" id="Phobius"/>
    </source>
</evidence>
<feature type="transmembrane region" description="Helical" evidence="2">
    <location>
        <begin position="26"/>
        <end position="47"/>
    </location>
</feature>
<dbReference type="InParanoid" id="M4C589"/>
<keyword evidence="2" id="KW-0812">Transmembrane</keyword>
<dbReference type="HOGENOM" id="CLU_2138312_0_0_1"/>
<sequence length="113" mass="12301">MKANLFDVIPALDLSRTICARIRLNYVWALCYNCLLIPLAAGVLYPYDFTIPLMFAGGAMAISSVLVVTSSLLLRGYAPPALPEDFIVVDAKSLLLKKPTVTTPLRLVSSTLE</sequence>
<dbReference type="VEuPathDB" id="FungiDB:HpaG814264"/>
<dbReference type="EnsemblProtists" id="HpaT814264">
    <property type="protein sequence ID" value="HpaP814264"/>
    <property type="gene ID" value="HpaG814264"/>
</dbReference>
<keyword evidence="2" id="KW-1133">Transmembrane helix</keyword>
<dbReference type="SUPFAM" id="SSF56784">
    <property type="entry name" value="HAD-like"/>
    <property type="match status" value="1"/>
</dbReference>
<feature type="transmembrane region" description="Helical" evidence="2">
    <location>
        <begin position="53"/>
        <end position="74"/>
    </location>
</feature>
<dbReference type="PANTHER" id="PTHR46594">
    <property type="entry name" value="P-TYPE CATION-TRANSPORTING ATPASE"/>
    <property type="match status" value="1"/>
</dbReference>
<reference evidence="3" key="2">
    <citation type="submission" date="2015-06" db="UniProtKB">
        <authorList>
            <consortium name="EnsemblProtists"/>
        </authorList>
    </citation>
    <scope>IDENTIFICATION</scope>
    <source>
        <strain evidence="3">Emoy2</strain>
    </source>
</reference>
<keyword evidence="4" id="KW-1185">Reference proteome</keyword>
<evidence type="ECO:0000313" key="3">
    <source>
        <dbReference type="EnsemblProtists" id="HpaP814264"/>
    </source>
</evidence>
<dbReference type="Proteomes" id="UP000011713">
    <property type="component" value="Unassembled WGS sequence"/>
</dbReference>
<keyword evidence="2" id="KW-0472">Membrane</keyword>
<proteinExistence type="predicted"/>